<dbReference type="VEuPathDB" id="FungiDB:EYZ11_010882"/>
<accession>A0A4S3J9N6</accession>
<dbReference type="Proteomes" id="UP000308092">
    <property type="component" value="Unassembled WGS sequence"/>
</dbReference>
<sequence>MRQKKPRSIRRVVDIGARITAIHASRVAYPKIGNFTHNAMPVDLMTEFRSSIQP</sequence>
<evidence type="ECO:0000313" key="1">
    <source>
        <dbReference type="EMBL" id="THC89671.1"/>
    </source>
</evidence>
<dbReference type="EMBL" id="SOSA01000622">
    <property type="protein sequence ID" value="THC89671.1"/>
    <property type="molecule type" value="Genomic_DNA"/>
</dbReference>
<name>A0A4S3J9N6_9EURO</name>
<gene>
    <name evidence="1" type="ORF">EYZ11_010882</name>
</gene>
<dbReference type="AlphaFoldDB" id="A0A4S3J9N6"/>
<evidence type="ECO:0000313" key="2">
    <source>
        <dbReference type="Proteomes" id="UP000308092"/>
    </source>
</evidence>
<organism evidence="1 2">
    <name type="scientific">Aspergillus tanneri</name>
    <dbReference type="NCBI Taxonomy" id="1220188"/>
    <lineage>
        <taxon>Eukaryota</taxon>
        <taxon>Fungi</taxon>
        <taxon>Dikarya</taxon>
        <taxon>Ascomycota</taxon>
        <taxon>Pezizomycotina</taxon>
        <taxon>Eurotiomycetes</taxon>
        <taxon>Eurotiomycetidae</taxon>
        <taxon>Eurotiales</taxon>
        <taxon>Aspergillaceae</taxon>
        <taxon>Aspergillus</taxon>
        <taxon>Aspergillus subgen. Circumdati</taxon>
    </lineage>
</organism>
<comment type="caution">
    <text evidence="1">The sequence shown here is derived from an EMBL/GenBank/DDBJ whole genome shotgun (WGS) entry which is preliminary data.</text>
</comment>
<keyword evidence="2" id="KW-1185">Reference proteome</keyword>
<proteinExistence type="predicted"/>
<protein>
    <submittedName>
        <fullName evidence="1">Uncharacterized protein</fullName>
    </submittedName>
</protein>
<reference evidence="1 2" key="1">
    <citation type="submission" date="2019-03" db="EMBL/GenBank/DDBJ databases">
        <title>The genome sequence of a newly discovered highly antifungal drug resistant Aspergillus species, Aspergillus tanneri NIH 1004.</title>
        <authorList>
            <person name="Mounaud S."/>
            <person name="Singh I."/>
            <person name="Joardar V."/>
            <person name="Pakala S."/>
            <person name="Pakala S."/>
            <person name="Venepally P."/>
            <person name="Hoover J."/>
            <person name="Nierman W."/>
            <person name="Chung J."/>
            <person name="Losada L."/>
        </authorList>
    </citation>
    <scope>NUCLEOTIDE SEQUENCE [LARGE SCALE GENOMIC DNA]</scope>
    <source>
        <strain evidence="1 2">NIH1004</strain>
    </source>
</reference>